<keyword evidence="1" id="KW-0472">Membrane</keyword>
<feature type="transmembrane region" description="Helical" evidence="1">
    <location>
        <begin position="159"/>
        <end position="181"/>
    </location>
</feature>
<accession>A0ABS4HPG8</accession>
<feature type="transmembrane region" description="Helical" evidence="1">
    <location>
        <begin position="118"/>
        <end position="139"/>
    </location>
</feature>
<keyword evidence="3" id="KW-1185">Reference proteome</keyword>
<comment type="caution">
    <text evidence="2">The sequence shown here is derived from an EMBL/GenBank/DDBJ whole genome shotgun (WGS) entry which is preliminary data.</text>
</comment>
<dbReference type="Pfam" id="PF11193">
    <property type="entry name" value="DUF2812"/>
    <property type="match status" value="1"/>
</dbReference>
<dbReference type="Proteomes" id="UP001519348">
    <property type="component" value="Unassembled WGS sequence"/>
</dbReference>
<protein>
    <recommendedName>
        <fullName evidence="4">DUF2812 domain-containing protein</fullName>
    </recommendedName>
</protein>
<dbReference type="InterPro" id="IPR021359">
    <property type="entry name" value="DUF2812"/>
</dbReference>
<dbReference type="EMBL" id="JAGGKN010000006">
    <property type="protein sequence ID" value="MBP1952748.1"/>
    <property type="molecule type" value="Genomic_DNA"/>
</dbReference>
<name>A0ABS4HPG8_9STAP</name>
<proteinExistence type="predicted"/>
<gene>
    <name evidence="2" type="ORF">J2Z27_001829</name>
</gene>
<dbReference type="RefSeq" id="WP_186090995.1">
    <property type="nucleotide sequence ID" value="NZ_BMCN01000004.1"/>
</dbReference>
<evidence type="ECO:0000313" key="3">
    <source>
        <dbReference type="Proteomes" id="UP001519348"/>
    </source>
</evidence>
<organism evidence="2 3">
    <name type="scientific">Jeotgalicoccus aerolatus</name>
    <dbReference type="NCBI Taxonomy" id="709510"/>
    <lineage>
        <taxon>Bacteria</taxon>
        <taxon>Bacillati</taxon>
        <taxon>Bacillota</taxon>
        <taxon>Bacilli</taxon>
        <taxon>Bacillales</taxon>
        <taxon>Staphylococcaceae</taxon>
        <taxon>Jeotgalicoccus</taxon>
    </lineage>
</organism>
<sequence>MNKYRLFIDPEKEEMWINKIQQDGYRLVSNTLDFIYTFEETDEKYITRTDYQNHMSKEKYDEYLNIHEEFGWEHIRGGRFGMTQQIWSKIEDGNDKLFSDRDSKINFYKRQMNFTGSLAFLFLIYSFIFEPVTGNNLFLTSGLWDMQGTEFWRAFLFELPFAIMRFLPAILFPIAAVLFFVSYYKSDQAKKALEKEK</sequence>
<evidence type="ECO:0008006" key="4">
    <source>
        <dbReference type="Google" id="ProtNLM"/>
    </source>
</evidence>
<reference evidence="2 3" key="1">
    <citation type="submission" date="2021-03" db="EMBL/GenBank/DDBJ databases">
        <title>Genomic Encyclopedia of Type Strains, Phase IV (KMG-IV): sequencing the most valuable type-strain genomes for metagenomic binning, comparative biology and taxonomic classification.</title>
        <authorList>
            <person name="Goeker M."/>
        </authorList>
    </citation>
    <scope>NUCLEOTIDE SEQUENCE [LARGE SCALE GENOMIC DNA]</scope>
    <source>
        <strain evidence="2 3">DSM 22420</strain>
    </source>
</reference>
<keyword evidence="1" id="KW-0812">Transmembrane</keyword>
<evidence type="ECO:0000313" key="2">
    <source>
        <dbReference type="EMBL" id="MBP1952748.1"/>
    </source>
</evidence>
<keyword evidence="1" id="KW-1133">Transmembrane helix</keyword>
<evidence type="ECO:0000256" key="1">
    <source>
        <dbReference type="SAM" id="Phobius"/>
    </source>
</evidence>